<evidence type="ECO:0000313" key="1">
    <source>
        <dbReference type="EMBL" id="PIN16282.1"/>
    </source>
</evidence>
<comment type="caution">
    <text evidence="1">The sequence shown here is derived from an EMBL/GenBank/DDBJ whole genome shotgun (WGS) entry which is preliminary data.</text>
</comment>
<name>A0A2G9HFH5_9LAMI</name>
<organism evidence="1 2">
    <name type="scientific">Handroanthus impetiginosus</name>
    <dbReference type="NCBI Taxonomy" id="429701"/>
    <lineage>
        <taxon>Eukaryota</taxon>
        <taxon>Viridiplantae</taxon>
        <taxon>Streptophyta</taxon>
        <taxon>Embryophyta</taxon>
        <taxon>Tracheophyta</taxon>
        <taxon>Spermatophyta</taxon>
        <taxon>Magnoliopsida</taxon>
        <taxon>eudicotyledons</taxon>
        <taxon>Gunneridae</taxon>
        <taxon>Pentapetalae</taxon>
        <taxon>asterids</taxon>
        <taxon>lamiids</taxon>
        <taxon>Lamiales</taxon>
        <taxon>Bignoniaceae</taxon>
        <taxon>Crescentiina</taxon>
        <taxon>Tabebuia alliance</taxon>
        <taxon>Handroanthus</taxon>
    </lineage>
</organism>
<accession>A0A2G9HFH5</accession>
<dbReference type="EMBL" id="NKXS01001908">
    <property type="protein sequence ID" value="PIN16282.1"/>
    <property type="molecule type" value="Genomic_DNA"/>
</dbReference>
<protein>
    <submittedName>
        <fullName evidence="1">Uncharacterized protein</fullName>
    </submittedName>
</protein>
<evidence type="ECO:0000313" key="2">
    <source>
        <dbReference type="Proteomes" id="UP000231279"/>
    </source>
</evidence>
<dbReference type="Proteomes" id="UP000231279">
    <property type="component" value="Unassembled WGS sequence"/>
</dbReference>
<keyword evidence="2" id="KW-1185">Reference proteome</keyword>
<sequence>MTFISILSPTVFSFICICKFCTSNDNFFFAVFFFICISKLCTSNDVTCFNIQICLPHMIKTCNSSHFLTPVLVSFFPQSSSPS</sequence>
<proteinExistence type="predicted"/>
<dbReference type="AlphaFoldDB" id="A0A2G9HFH5"/>
<reference evidence="2" key="1">
    <citation type="journal article" date="2018" name="Gigascience">
        <title>Genome assembly of the Pink Ipe (Handroanthus impetiginosus, Bignoniaceae), a highly valued, ecologically keystone Neotropical timber forest tree.</title>
        <authorList>
            <person name="Silva-Junior O.B."/>
            <person name="Grattapaglia D."/>
            <person name="Novaes E."/>
            <person name="Collevatti R.G."/>
        </authorList>
    </citation>
    <scope>NUCLEOTIDE SEQUENCE [LARGE SCALE GENOMIC DNA]</scope>
    <source>
        <strain evidence="2">cv. UFG-1</strain>
    </source>
</reference>
<gene>
    <name evidence="1" type="ORF">CDL12_11068</name>
</gene>